<dbReference type="Proteomes" id="UP001478862">
    <property type="component" value="Unassembled WGS sequence"/>
</dbReference>
<feature type="domain" description="Peptidase M15C" evidence="2">
    <location>
        <begin position="57"/>
        <end position="118"/>
    </location>
</feature>
<evidence type="ECO:0000256" key="1">
    <source>
        <dbReference type="SAM" id="Coils"/>
    </source>
</evidence>
<proteinExistence type="predicted"/>
<evidence type="ECO:0000313" key="3">
    <source>
        <dbReference type="EMBL" id="MEQ6355292.1"/>
    </source>
</evidence>
<evidence type="ECO:0000313" key="4">
    <source>
        <dbReference type="Proteomes" id="UP001478862"/>
    </source>
</evidence>
<dbReference type="CDD" id="cd14845">
    <property type="entry name" value="L-Ala-D-Glu_peptidase_like"/>
    <property type="match status" value="1"/>
</dbReference>
<dbReference type="Pfam" id="PF13539">
    <property type="entry name" value="Peptidase_M15_4"/>
    <property type="match status" value="1"/>
</dbReference>
<protein>
    <submittedName>
        <fullName evidence="3">M15 family metallopeptidase</fullName>
    </submittedName>
</protein>
<keyword evidence="1" id="KW-0175">Coiled coil</keyword>
<dbReference type="Gene3D" id="3.30.1380.10">
    <property type="match status" value="1"/>
</dbReference>
<dbReference type="InterPro" id="IPR039561">
    <property type="entry name" value="Peptidase_M15C"/>
</dbReference>
<reference evidence="3 4" key="1">
    <citation type="submission" date="2024-06" db="EMBL/GenBank/DDBJ databases">
        <title>Lysinibacillus zambalefons sp. nov., a Novel Firmicute Isolated from the Poon Bato Zambales Hyperalkaline Spring.</title>
        <authorList>
            <person name="Aja J.A."/>
            <person name="Lazaro J.E.H."/>
            <person name="Llorin L.D."/>
            <person name="Lim K.R."/>
            <person name="Teodosio J."/>
            <person name="Dalisay D.S."/>
        </authorList>
    </citation>
    <scope>NUCLEOTIDE SEQUENCE [LARGE SCALE GENOMIC DNA]</scope>
    <source>
        <strain evidence="3 4">M3</strain>
    </source>
</reference>
<evidence type="ECO:0000259" key="2">
    <source>
        <dbReference type="Pfam" id="PF13539"/>
    </source>
</evidence>
<dbReference type="EMBL" id="JBEGDG010000007">
    <property type="protein sequence ID" value="MEQ6355292.1"/>
    <property type="molecule type" value="Genomic_DNA"/>
</dbReference>
<organism evidence="3 4">
    <name type="scientific">Lysinibacillus zambalensis</name>
    <dbReference type="NCBI Taxonomy" id="3160866"/>
    <lineage>
        <taxon>Bacteria</taxon>
        <taxon>Bacillati</taxon>
        <taxon>Bacillota</taxon>
        <taxon>Bacilli</taxon>
        <taxon>Bacillales</taxon>
        <taxon>Bacillaceae</taxon>
        <taxon>Lysinibacillus</taxon>
    </lineage>
</organism>
<dbReference type="SUPFAM" id="SSF55166">
    <property type="entry name" value="Hedgehog/DD-peptidase"/>
    <property type="match status" value="1"/>
</dbReference>
<dbReference type="InterPro" id="IPR009045">
    <property type="entry name" value="Zn_M74/Hedgehog-like"/>
</dbReference>
<accession>A0ABV1MS09</accession>
<comment type="caution">
    <text evidence="3">The sequence shown here is derived from an EMBL/GenBank/DDBJ whole genome shotgun (WGS) entry which is preliminary data.</text>
</comment>
<feature type="coiled-coil region" evidence="1">
    <location>
        <begin position="143"/>
        <end position="170"/>
    </location>
</feature>
<keyword evidence="4" id="KW-1185">Reference proteome</keyword>
<gene>
    <name evidence="3" type="ORF">ABNX05_11740</name>
</gene>
<name>A0ABV1MS09_9BACI</name>
<sequence length="224" mass="26098">MIYDTRNRNKVSKLADNTKLLTLKLYQYCIDNSIQILIYETIRTIEQQKLNVAKGVSQTMKSYHLVGQALDWVLVDSNGNALWNAYKTPNADKVINYAKKLGFESGRDWGWDSPHLQYEYKGYGTDTFGKIIENGDELTMSQYTELKKMITELQTDNINLKKQLTNKLDNQSVREPLECHSEDWKWFKANGITDGSNPQDYLTREQVSTMLHRMDQFNTKKFSK</sequence>